<accession>A0A4P7KX53</accession>
<dbReference type="Gene3D" id="1.10.10.10">
    <property type="entry name" value="Winged helix-like DNA-binding domain superfamily/Winged helix DNA-binding domain"/>
    <property type="match status" value="1"/>
</dbReference>
<dbReference type="InterPro" id="IPR025246">
    <property type="entry name" value="IS30-like_HTH"/>
</dbReference>
<dbReference type="KEGG" id="ans:ArsFIN_31420"/>
<dbReference type="AlphaFoldDB" id="A0A4P7KX53"/>
<dbReference type="Pfam" id="PF13936">
    <property type="entry name" value="HTH_38"/>
    <property type="match status" value="1"/>
</dbReference>
<dbReference type="InterPro" id="IPR036388">
    <property type="entry name" value="WH-like_DNA-bd_sf"/>
</dbReference>
<dbReference type="InterPro" id="IPR016032">
    <property type="entry name" value="Sig_transdc_resp-reg_C-effctor"/>
</dbReference>
<protein>
    <submittedName>
        <fullName evidence="1">Uncharacterized protein</fullName>
    </submittedName>
</protein>
<dbReference type="GO" id="GO:0003677">
    <property type="term" value="F:DNA binding"/>
    <property type="evidence" value="ECO:0007669"/>
    <property type="project" value="InterPro"/>
</dbReference>
<proteinExistence type="predicted"/>
<dbReference type="SUPFAM" id="SSF46894">
    <property type="entry name" value="C-terminal effector domain of the bipartite response regulators"/>
    <property type="match status" value="1"/>
</dbReference>
<dbReference type="GO" id="GO:0006355">
    <property type="term" value="P:regulation of DNA-templated transcription"/>
    <property type="evidence" value="ECO:0007669"/>
    <property type="project" value="InterPro"/>
</dbReference>
<reference evidence="1 2" key="1">
    <citation type="submission" date="2019-03" db="EMBL/GenBank/DDBJ databases">
        <title>Long-read sequencing reveals hyperdense prophage content in a complex bacterial symbiont genome.</title>
        <authorList>
            <person name="Frost C.L."/>
            <person name="Siozios S."/>
            <person name="Nadal-Jimenez P."/>
            <person name="Brockhurst M.A."/>
            <person name="King K.C."/>
            <person name="Darby A.C."/>
            <person name="Hurst G.D.D."/>
        </authorList>
    </citation>
    <scope>NUCLEOTIDE SEQUENCE [LARGE SCALE GENOMIC DNA]</scope>
    <source>
        <strain evidence="1 2">FIN</strain>
    </source>
</reference>
<organism evidence="1 2">
    <name type="scientific">Arsenophonus nasoniae</name>
    <name type="common">son-killer infecting Nasonia vitripennis</name>
    <dbReference type="NCBI Taxonomy" id="638"/>
    <lineage>
        <taxon>Bacteria</taxon>
        <taxon>Pseudomonadati</taxon>
        <taxon>Pseudomonadota</taxon>
        <taxon>Gammaproteobacteria</taxon>
        <taxon>Enterobacterales</taxon>
        <taxon>Morganellaceae</taxon>
        <taxon>Arsenophonus</taxon>
    </lineage>
</organism>
<gene>
    <name evidence="1" type="ORF">ArsFIN_31420</name>
</gene>
<evidence type="ECO:0000313" key="2">
    <source>
        <dbReference type="Proteomes" id="UP000295134"/>
    </source>
</evidence>
<evidence type="ECO:0000313" key="1">
    <source>
        <dbReference type="EMBL" id="QBY44556.1"/>
    </source>
</evidence>
<dbReference type="Proteomes" id="UP000295134">
    <property type="component" value="Chromosome"/>
</dbReference>
<sequence length="83" mass="9626">MLTKEIFVDIHVRFAQGQSLRKIASELGISRNTVKHHLQQQTMPTYAKRSQQPTKLSPLNLICFSELNWLNLIGSLQQSYLMR</sequence>
<dbReference type="EMBL" id="CP038613">
    <property type="protein sequence ID" value="QBY44556.1"/>
    <property type="molecule type" value="Genomic_DNA"/>
</dbReference>
<name>A0A4P7KX53_9GAMM</name>